<name>A0A9Y2MTB2_9PSEU</name>
<evidence type="ECO:0000313" key="3">
    <source>
        <dbReference type="Proteomes" id="UP001236014"/>
    </source>
</evidence>
<keyword evidence="1" id="KW-1133">Transmembrane helix</keyword>
<gene>
    <name evidence="2" type="ORF">QRX50_35245</name>
</gene>
<organism evidence="2 3">
    <name type="scientific">Amycolatopsis carbonis</name>
    <dbReference type="NCBI Taxonomy" id="715471"/>
    <lineage>
        <taxon>Bacteria</taxon>
        <taxon>Bacillati</taxon>
        <taxon>Actinomycetota</taxon>
        <taxon>Actinomycetes</taxon>
        <taxon>Pseudonocardiales</taxon>
        <taxon>Pseudonocardiaceae</taxon>
        <taxon>Amycolatopsis</taxon>
    </lineage>
</organism>
<evidence type="ECO:0000313" key="2">
    <source>
        <dbReference type="EMBL" id="WIX76673.1"/>
    </source>
</evidence>
<sequence length="44" mass="4187">MARADSPGTDAARAALAVVVGVDLTVAGVLMLASKNAASSAATD</sequence>
<feature type="transmembrane region" description="Helical" evidence="1">
    <location>
        <begin position="12"/>
        <end position="33"/>
    </location>
</feature>
<keyword evidence="3" id="KW-1185">Reference proteome</keyword>
<dbReference type="EMBL" id="CP127294">
    <property type="protein sequence ID" value="WIX76673.1"/>
    <property type="molecule type" value="Genomic_DNA"/>
</dbReference>
<keyword evidence="1" id="KW-0472">Membrane</keyword>
<evidence type="ECO:0000256" key="1">
    <source>
        <dbReference type="SAM" id="Phobius"/>
    </source>
</evidence>
<dbReference type="KEGG" id="acab:QRX50_35245"/>
<reference evidence="2 3" key="1">
    <citation type="submission" date="2023-06" db="EMBL/GenBank/DDBJ databases">
        <authorList>
            <person name="Oyuntsetseg B."/>
            <person name="Kim S.B."/>
        </authorList>
    </citation>
    <scope>NUCLEOTIDE SEQUENCE [LARGE SCALE GENOMIC DNA]</scope>
    <source>
        <strain evidence="2 3">2-15</strain>
    </source>
</reference>
<protein>
    <submittedName>
        <fullName evidence="2">Uncharacterized protein</fullName>
    </submittedName>
</protein>
<dbReference type="AlphaFoldDB" id="A0A9Y2MTB2"/>
<dbReference type="RefSeq" id="WP_285967421.1">
    <property type="nucleotide sequence ID" value="NZ_CP127294.1"/>
</dbReference>
<accession>A0A9Y2MTB2</accession>
<proteinExistence type="predicted"/>
<dbReference type="Proteomes" id="UP001236014">
    <property type="component" value="Chromosome"/>
</dbReference>
<keyword evidence="1" id="KW-0812">Transmembrane</keyword>